<accession>A0A3S5YBH6</accession>
<dbReference type="RefSeq" id="WP_013417121.1">
    <property type="nucleotide sequence ID" value="NC_014659.1"/>
</dbReference>
<dbReference type="Gene3D" id="2.60.40.10">
    <property type="entry name" value="Immunoglobulins"/>
    <property type="match status" value="4"/>
</dbReference>
<dbReference type="PROSITE" id="PS51318">
    <property type="entry name" value="TAT"/>
    <property type="match status" value="1"/>
</dbReference>
<gene>
    <name evidence="3" type="ordered locus">REQ_39410</name>
</gene>
<feature type="chain" id="PRO_5018767996" evidence="1">
    <location>
        <begin position="30"/>
        <end position="469"/>
    </location>
</feature>
<dbReference type="InterPro" id="IPR013783">
    <property type="entry name" value="Ig-like_fold"/>
</dbReference>
<evidence type="ECO:0000313" key="3">
    <source>
        <dbReference type="EMBL" id="CBH49925.1"/>
    </source>
</evidence>
<dbReference type="Proteomes" id="UP001154400">
    <property type="component" value="Chromosome"/>
</dbReference>
<evidence type="ECO:0000259" key="2">
    <source>
        <dbReference type="Pfam" id="PF16640"/>
    </source>
</evidence>
<dbReference type="InterPro" id="IPR006311">
    <property type="entry name" value="TAT_signal"/>
</dbReference>
<dbReference type="GO" id="GO:0005975">
    <property type="term" value="P:carbohydrate metabolic process"/>
    <property type="evidence" value="ECO:0007669"/>
    <property type="project" value="UniProtKB-ARBA"/>
</dbReference>
<name>A0A3S5YBH6_RHOH1</name>
<dbReference type="AlphaFoldDB" id="A0A3S5YBH6"/>
<feature type="domain" description="Bacterial Ig-like" evidence="2">
    <location>
        <begin position="363"/>
        <end position="445"/>
    </location>
</feature>
<feature type="domain" description="Bacterial Ig-like" evidence="2">
    <location>
        <begin position="168"/>
        <end position="256"/>
    </location>
</feature>
<evidence type="ECO:0000313" key="4">
    <source>
        <dbReference type="Proteomes" id="UP000006892"/>
    </source>
</evidence>
<dbReference type="EMBL" id="FN563149">
    <property type="protein sequence ID" value="CBH49925.1"/>
    <property type="molecule type" value="Genomic_DNA"/>
</dbReference>
<reference evidence="3" key="1">
    <citation type="journal article" date="2010" name="PLoS Genet.">
        <title>The genome of a pathogenic rhodococcus: cooptive virulence underpinned by key gene acquisitions.</title>
        <authorList>
            <person name="Letek M."/>
            <person name="Gonzalez P."/>
            <person name="Macarthur I."/>
            <person name="Rodriguez H."/>
            <person name="Freeman T.C."/>
            <person name="Valero-Rello A."/>
            <person name="Blanco M."/>
            <person name="Buckley T."/>
            <person name="Cherevach I."/>
            <person name="Fahey R."/>
            <person name="Hapeshi A."/>
            <person name="Holdstock J."/>
            <person name="Leadon D."/>
            <person name="Navas J."/>
            <person name="Ocampo A."/>
            <person name="Quail M.A."/>
            <person name="Sanders M."/>
            <person name="Scortti M.M."/>
            <person name="Prescott J.F."/>
            <person name="Fogarty U."/>
            <person name="Meijer W.G."/>
            <person name="Parkhill J."/>
            <person name="Bentley S.D."/>
            <person name="Vazquez-Boland J.A."/>
        </authorList>
    </citation>
    <scope>NUCLEOTIDE SEQUENCE [LARGE SCALE GENOMIC DNA]</scope>
    <source>
        <strain evidence="3 4">103S</strain>
    </source>
</reference>
<dbReference type="KEGG" id="req:REQ_39410"/>
<sequence length="469" mass="46798">MTNRWRRTALTTAAAAAGSLLFFTGSATAEPAQNPPTGSPVLLADDPGPSEFATRVDLTMPTQIKTGIEIDLKSQTFGVDANKGVNGGMVQFLVDGVETGAQIKAGSTGLATLKHTFTTAGPHTVSVQYLGGGKITGVTETAAASSTQGTITAVEQDVATVVEILPNDTPVETGVQATLKAKVSLQSGGILPIRTNGKVSFYDGDDLLGTATSILTDGTASIKATFLHAGTRTVTARFSGNTGFAPSTSADTPLEVQHKDLATSTTLLAPNSGRAGQPVTLTATVTAQLPADGTVQFLSGSTPLGAPVPVVDGVATAAHIFEEAGEHSVTAVFTGTGFVTSTSAPAPLSISAAQPGDTTTTVTAPAATIPGIPVTLTANVAPAPYGGTVQFYVGDTPVGDPVSVVNGFASIGHTFTDAGTFQVTARYSGHIAANPSTSAAAAVTVVGPGGGTGSVELPSFGSLTLPFGS</sequence>
<keyword evidence="1" id="KW-0732">Signal</keyword>
<organism evidence="3">
    <name type="scientific">Rhodococcus hoagii (strain 103S)</name>
    <name type="common">Rhodococcus equi</name>
    <dbReference type="NCBI Taxonomy" id="685727"/>
    <lineage>
        <taxon>Bacteria</taxon>
        <taxon>Bacillati</taxon>
        <taxon>Actinomycetota</taxon>
        <taxon>Actinomycetes</taxon>
        <taxon>Mycobacteriales</taxon>
        <taxon>Nocardiaceae</taxon>
        <taxon>Prescottella</taxon>
    </lineage>
</organism>
<feature type="domain" description="Bacterial Ig-like" evidence="2">
    <location>
        <begin position="268"/>
        <end position="349"/>
    </location>
</feature>
<protein>
    <submittedName>
        <fullName evidence="3">Secreted protein</fullName>
    </submittedName>
</protein>
<proteinExistence type="predicted"/>
<evidence type="ECO:0000256" key="1">
    <source>
        <dbReference type="SAM" id="SignalP"/>
    </source>
</evidence>
<dbReference type="InterPro" id="IPR032109">
    <property type="entry name" value="Big_3_5"/>
</dbReference>
<dbReference type="Pfam" id="PF16640">
    <property type="entry name" value="Big_3_5"/>
    <property type="match status" value="3"/>
</dbReference>
<feature type="signal peptide" evidence="1">
    <location>
        <begin position="1"/>
        <end position="29"/>
    </location>
</feature>